<organism evidence="1 2">
    <name type="scientific">Candidatus Thiomargarita nelsonii</name>
    <dbReference type="NCBI Taxonomy" id="1003181"/>
    <lineage>
        <taxon>Bacteria</taxon>
        <taxon>Pseudomonadati</taxon>
        <taxon>Pseudomonadota</taxon>
        <taxon>Gammaproteobacteria</taxon>
        <taxon>Thiotrichales</taxon>
        <taxon>Thiotrichaceae</taxon>
        <taxon>Thiomargarita</taxon>
    </lineage>
</organism>
<comment type="caution">
    <text evidence="1">The sequence shown here is derived from an EMBL/GenBank/DDBJ whole genome shotgun (WGS) entry which is preliminary data.</text>
</comment>
<proteinExistence type="predicted"/>
<name>A0A0A6PHL7_9GAMM</name>
<dbReference type="AlphaFoldDB" id="A0A0A6PHL7"/>
<dbReference type="Proteomes" id="UP000030428">
    <property type="component" value="Unassembled WGS sequence"/>
</dbReference>
<evidence type="ECO:0000313" key="2">
    <source>
        <dbReference type="Proteomes" id="UP000030428"/>
    </source>
</evidence>
<gene>
    <name evidence="1" type="ORF">PN36_07425</name>
</gene>
<sequence>MNLANIPTAREMGTKLGSLSRLLFREKLIQSRSKNFIDEVSQRLKALKLAKSWGYTINESKSIDFVPIKDKKLGHITPRVYIQVAVSPPEKDGIPPFTQLNSTIEVIDSIGDLQSRWHIDLAEIKYQERWLDLIYVAQQLCYPMYIERIQNCLVGQRQSVLNAVWATEWNTTN</sequence>
<protein>
    <submittedName>
        <fullName evidence="1">Uncharacterized protein</fullName>
    </submittedName>
</protein>
<dbReference type="EMBL" id="JSZA02000021">
    <property type="protein sequence ID" value="KHD09258.1"/>
    <property type="molecule type" value="Genomic_DNA"/>
</dbReference>
<accession>A0A0A6PHL7</accession>
<evidence type="ECO:0000313" key="1">
    <source>
        <dbReference type="EMBL" id="KHD09258.1"/>
    </source>
</evidence>
<keyword evidence="2" id="KW-1185">Reference proteome</keyword>
<reference evidence="1 2" key="1">
    <citation type="journal article" date="2016" name="Front. Microbiol.">
        <title>Single-Cell (Meta-)Genomics of a Dimorphic Candidatus Thiomargarita nelsonii Reveals Genomic Plasticity.</title>
        <authorList>
            <person name="Flood B.E."/>
            <person name="Fliss P."/>
            <person name="Jones D.S."/>
            <person name="Dick G.J."/>
            <person name="Jain S."/>
            <person name="Kaster A.K."/>
            <person name="Winkel M."/>
            <person name="Mussmann M."/>
            <person name="Bailey J."/>
        </authorList>
    </citation>
    <scope>NUCLEOTIDE SEQUENCE [LARGE SCALE GENOMIC DNA]</scope>
    <source>
        <strain evidence="1">Hydrate Ridge</strain>
    </source>
</reference>